<evidence type="ECO:0000313" key="4">
    <source>
        <dbReference type="Proteomes" id="UP000484015"/>
    </source>
</evidence>
<dbReference type="Gene3D" id="3.40.50.1820">
    <property type="entry name" value="alpha/beta hydrolase"/>
    <property type="match status" value="1"/>
</dbReference>
<name>A0A6L6PX38_9BURK</name>
<reference evidence="3 4" key="1">
    <citation type="submission" date="2019-11" db="EMBL/GenBank/DDBJ databases">
        <title>Type strains purchased from KCTC, JCM and DSMZ.</title>
        <authorList>
            <person name="Lu H."/>
        </authorList>
    </citation>
    <scope>NUCLEOTIDE SEQUENCE [LARGE SCALE GENOMIC DNA]</scope>
    <source>
        <strain evidence="3 4">KCTC 42409</strain>
    </source>
</reference>
<keyword evidence="3" id="KW-0378">Hydrolase</keyword>
<protein>
    <submittedName>
        <fullName evidence="3">Alpha/beta fold hydrolase</fullName>
    </submittedName>
</protein>
<keyword evidence="4" id="KW-1185">Reference proteome</keyword>
<dbReference type="Pfam" id="PF00975">
    <property type="entry name" value="Thioesterase"/>
    <property type="match status" value="1"/>
</dbReference>
<gene>
    <name evidence="3" type="ORF">GM668_06505</name>
</gene>
<dbReference type="OrthoDB" id="8480037at2"/>
<dbReference type="GO" id="GO:0008610">
    <property type="term" value="P:lipid biosynthetic process"/>
    <property type="evidence" value="ECO:0007669"/>
    <property type="project" value="TreeGrafter"/>
</dbReference>
<dbReference type="GO" id="GO:0016787">
    <property type="term" value="F:hydrolase activity"/>
    <property type="evidence" value="ECO:0007669"/>
    <property type="project" value="UniProtKB-KW"/>
</dbReference>
<accession>A0A6L6PX38</accession>
<dbReference type="InterPro" id="IPR001031">
    <property type="entry name" value="Thioesterase"/>
</dbReference>
<dbReference type="AlphaFoldDB" id="A0A6L6PX38"/>
<dbReference type="Proteomes" id="UP000484015">
    <property type="component" value="Unassembled WGS sequence"/>
</dbReference>
<dbReference type="InterPro" id="IPR012223">
    <property type="entry name" value="TEII"/>
</dbReference>
<organism evidence="3 4">
    <name type="scientific">Pseudoduganella ginsengisoli</name>
    <dbReference type="NCBI Taxonomy" id="1462440"/>
    <lineage>
        <taxon>Bacteria</taxon>
        <taxon>Pseudomonadati</taxon>
        <taxon>Pseudomonadota</taxon>
        <taxon>Betaproteobacteria</taxon>
        <taxon>Burkholderiales</taxon>
        <taxon>Oxalobacteraceae</taxon>
        <taxon>Telluria group</taxon>
        <taxon>Pseudoduganella</taxon>
    </lineage>
</organism>
<evidence type="ECO:0000259" key="2">
    <source>
        <dbReference type="Pfam" id="PF00975"/>
    </source>
</evidence>
<dbReference type="RefSeq" id="WP_155438113.1">
    <property type="nucleotide sequence ID" value="NZ_WNLA01000002.1"/>
</dbReference>
<dbReference type="InterPro" id="IPR029058">
    <property type="entry name" value="AB_hydrolase_fold"/>
</dbReference>
<dbReference type="EMBL" id="WNLA01000002">
    <property type="protein sequence ID" value="MTW01739.1"/>
    <property type="molecule type" value="Genomic_DNA"/>
</dbReference>
<feature type="domain" description="Thioesterase" evidence="2">
    <location>
        <begin position="21"/>
        <end position="243"/>
    </location>
</feature>
<evidence type="ECO:0000313" key="3">
    <source>
        <dbReference type="EMBL" id="MTW01739.1"/>
    </source>
</evidence>
<sequence length="255" mass="28301">MTHSEKWFVPQRRNPAARINLFCFHHAGGAASFYRNWPAALSAQVQLVPVQMPGRETRHGEAFAPSLDAMVNELLQYRAVFADKPYAMFGHSLGALFAFELARALEVREGLAPRLLVASGHGAPRRAPAEELLHVLPDAAFLARMREKYGGISDEVMNSPELLEFLLPRFRADIGIAERHISRAGAPVRFPVVALHGRDDTSVPAADLHGWQSETQARVRIHEFAGDHFFVESSERQVIGVLNKLLADQLWALAA</sequence>
<evidence type="ECO:0000256" key="1">
    <source>
        <dbReference type="ARBA" id="ARBA00007169"/>
    </source>
</evidence>
<proteinExistence type="inferred from homology"/>
<dbReference type="PANTHER" id="PTHR11487:SF0">
    <property type="entry name" value="S-ACYL FATTY ACID SYNTHASE THIOESTERASE, MEDIUM CHAIN"/>
    <property type="match status" value="1"/>
</dbReference>
<comment type="similarity">
    <text evidence="1">Belongs to the thioesterase family.</text>
</comment>
<dbReference type="PANTHER" id="PTHR11487">
    <property type="entry name" value="THIOESTERASE"/>
    <property type="match status" value="1"/>
</dbReference>
<dbReference type="SUPFAM" id="SSF53474">
    <property type="entry name" value="alpha/beta-Hydrolases"/>
    <property type="match status" value="1"/>
</dbReference>
<comment type="caution">
    <text evidence="3">The sequence shown here is derived from an EMBL/GenBank/DDBJ whole genome shotgun (WGS) entry which is preliminary data.</text>
</comment>